<dbReference type="RefSeq" id="WP_263339705.1">
    <property type="nucleotide sequence ID" value="NZ_JAOVQO010000021.1"/>
</dbReference>
<organism evidence="1 2">
    <name type="scientific">Albidovulum salinarum</name>
    <dbReference type="NCBI Taxonomy" id="2984153"/>
    <lineage>
        <taxon>Bacteria</taxon>
        <taxon>Pseudomonadati</taxon>
        <taxon>Pseudomonadota</taxon>
        <taxon>Alphaproteobacteria</taxon>
        <taxon>Rhodobacterales</taxon>
        <taxon>Paracoccaceae</taxon>
        <taxon>Albidovulum</taxon>
    </lineage>
</organism>
<dbReference type="EMBL" id="JAOVQO010000021">
    <property type="protein sequence ID" value="MCU9850103.1"/>
    <property type="molecule type" value="Genomic_DNA"/>
</dbReference>
<gene>
    <name evidence="1" type="ORF">OEZ60_19085</name>
</gene>
<sequence length="54" mass="6216">MRETRQMRGHENGFDHMDSKEAVRAFIAWWNEKSDFPFDDGVDEAEASTHGMAA</sequence>
<protein>
    <submittedName>
        <fullName evidence="1">Uncharacterized protein</fullName>
    </submittedName>
</protein>
<name>A0ABT2X881_9RHOB</name>
<proteinExistence type="predicted"/>
<keyword evidence="2" id="KW-1185">Reference proteome</keyword>
<comment type="caution">
    <text evidence="1">The sequence shown here is derived from an EMBL/GenBank/DDBJ whole genome shotgun (WGS) entry which is preliminary data.</text>
</comment>
<reference evidence="1 2" key="1">
    <citation type="submission" date="2022-10" db="EMBL/GenBank/DDBJ databases">
        <title>Defluviimonas sp. nov., isolated from ocean surface sediments.</title>
        <authorList>
            <person name="He W."/>
            <person name="Wang L."/>
            <person name="Zhang D.-F."/>
        </authorList>
    </citation>
    <scope>NUCLEOTIDE SEQUENCE [LARGE SCALE GENOMIC DNA]</scope>
    <source>
        <strain evidence="1 2">WL0024</strain>
    </source>
</reference>
<dbReference type="Proteomes" id="UP001209535">
    <property type="component" value="Unassembled WGS sequence"/>
</dbReference>
<accession>A0ABT2X881</accession>
<evidence type="ECO:0000313" key="1">
    <source>
        <dbReference type="EMBL" id="MCU9850103.1"/>
    </source>
</evidence>
<evidence type="ECO:0000313" key="2">
    <source>
        <dbReference type="Proteomes" id="UP001209535"/>
    </source>
</evidence>